<reference evidence="2 4" key="2">
    <citation type="submission" date="2021-01" db="EMBL/GenBank/DDBJ databases">
        <title>FDA dAtabase for Regulatory Grade micrObial Sequences (FDA-ARGOS): Supporting development and validation of Infectious Disease Dx tests.</title>
        <authorList>
            <person name="Blissenbach B."/>
            <person name="Krut O."/>
            <person name="Tallon L."/>
            <person name="Sadzewicz L."/>
            <person name="Zhao X."/>
            <person name="Boylan J."/>
            <person name="Ott S."/>
            <person name="Bowen H."/>
            <person name="Vavikolanu K."/>
            <person name="Mehta A."/>
            <person name="Aluvathingal J."/>
            <person name="Nadendla S."/>
            <person name="Yan Y."/>
            <person name="Sichtig H."/>
        </authorList>
    </citation>
    <scope>NUCLEOTIDE SEQUENCE [LARGE SCALE GENOMIC DNA]</scope>
    <source>
        <strain evidence="2 4">FDAARGOS_1081</strain>
    </source>
</reference>
<protein>
    <submittedName>
        <fullName evidence="1">Sugar ABC transporter</fullName>
    </submittedName>
</protein>
<gene>
    <name evidence="1" type="ORF">EGO53_18350</name>
    <name evidence="2" type="ORF">I6I38_19690</name>
</gene>
<sequence length="181" mass="20638">MFYIVECSYNDPQSEAEWNAFYSRKKLPALISVNGFSTSQRFRALNPGCPAYLAIHTIKNANVLCSEDYRLKGGGNFSRWQACITDWHRNLYTCEDPAPAISTEEILLFSSRPISYLESELGSRALEMQAVGLDKSPKRRFAYILPRETASLFTDAHGVYLYRPITSQLQNSVKIRKKIKP</sequence>
<name>A0A515CZR6_SERLI</name>
<dbReference type="EMBL" id="CP033893">
    <property type="protein sequence ID" value="QDL33644.1"/>
    <property type="molecule type" value="Genomic_DNA"/>
</dbReference>
<evidence type="ECO:0000313" key="2">
    <source>
        <dbReference type="EMBL" id="QQU54515.1"/>
    </source>
</evidence>
<dbReference type="Proteomes" id="UP000595237">
    <property type="component" value="Chromosome"/>
</dbReference>
<accession>A0A515CZR6</accession>
<dbReference type="RefSeq" id="WP_128864380.1">
    <property type="nucleotide sequence ID" value="NZ_CAMIRC010000001.1"/>
</dbReference>
<reference evidence="1 3" key="1">
    <citation type="submission" date="2018-11" db="EMBL/GenBank/DDBJ databases">
        <title>The first complete genome of Serratia liquefaciens isolated from metalophyte plant revel distinctness adaptive mechanisms in an extreme habitat.</title>
        <authorList>
            <person name="Caneschi W.L."/>
            <person name="Sanchez A.B."/>
            <person name="Felestrino E.B."/>
            <person name="Assis R.A.B."/>
            <person name="Lemes C.G.C."/>
            <person name="Cordeiro I.F."/>
            <person name="Fonseca N.P."/>
            <person name="Villa M."/>
            <person name="Vieira I.T."/>
            <person name="Moraes L.A."/>
            <person name="Kamino L.H.Y."/>
            <person name="do Carmo F."/>
            <person name="Garcia C.M."/>
            <person name="Almeida N.F."/>
            <person name="Silva R.S."/>
            <person name="Ferro J.A."/>
            <person name="Ferro M.I.T."/>
            <person name="Varani A.M."/>
            <person name="Ferreira R.M."/>
            <person name="dos Santos V.L."/>
            <person name="Silva U.C."/>
            <person name="Setubal J.C."/>
            <person name="Moreira L.M."/>
        </authorList>
    </citation>
    <scope>NUCLEOTIDE SEQUENCE [LARGE SCALE GENOMIC DNA]</scope>
    <source>
        <strain evidence="1 3">FG3</strain>
    </source>
</reference>
<evidence type="ECO:0000313" key="4">
    <source>
        <dbReference type="Proteomes" id="UP000595237"/>
    </source>
</evidence>
<evidence type="ECO:0000313" key="1">
    <source>
        <dbReference type="EMBL" id="QDL33644.1"/>
    </source>
</evidence>
<evidence type="ECO:0000313" key="3">
    <source>
        <dbReference type="Proteomes" id="UP000317572"/>
    </source>
</evidence>
<keyword evidence="4" id="KW-1185">Reference proteome</keyword>
<dbReference type="AlphaFoldDB" id="A0A515CZR6"/>
<dbReference type="Proteomes" id="UP000317572">
    <property type="component" value="Chromosome"/>
</dbReference>
<organism evidence="1 3">
    <name type="scientific">Serratia liquefaciens</name>
    <dbReference type="NCBI Taxonomy" id="614"/>
    <lineage>
        <taxon>Bacteria</taxon>
        <taxon>Pseudomonadati</taxon>
        <taxon>Pseudomonadota</taxon>
        <taxon>Gammaproteobacteria</taxon>
        <taxon>Enterobacterales</taxon>
        <taxon>Yersiniaceae</taxon>
        <taxon>Serratia</taxon>
    </lineage>
</organism>
<proteinExistence type="predicted"/>
<dbReference type="EMBL" id="CP068148">
    <property type="protein sequence ID" value="QQU54515.1"/>
    <property type="molecule type" value="Genomic_DNA"/>
</dbReference>